<organism evidence="1 2">
    <name type="scientific">Dipteronia dyeriana</name>
    <dbReference type="NCBI Taxonomy" id="168575"/>
    <lineage>
        <taxon>Eukaryota</taxon>
        <taxon>Viridiplantae</taxon>
        <taxon>Streptophyta</taxon>
        <taxon>Embryophyta</taxon>
        <taxon>Tracheophyta</taxon>
        <taxon>Spermatophyta</taxon>
        <taxon>Magnoliopsida</taxon>
        <taxon>eudicotyledons</taxon>
        <taxon>Gunneridae</taxon>
        <taxon>Pentapetalae</taxon>
        <taxon>rosids</taxon>
        <taxon>malvids</taxon>
        <taxon>Sapindales</taxon>
        <taxon>Sapindaceae</taxon>
        <taxon>Hippocastanoideae</taxon>
        <taxon>Acereae</taxon>
        <taxon>Dipteronia</taxon>
    </lineage>
</organism>
<evidence type="ECO:0000313" key="1">
    <source>
        <dbReference type="EMBL" id="KAK2663579.1"/>
    </source>
</evidence>
<dbReference type="Proteomes" id="UP001280121">
    <property type="component" value="Unassembled WGS sequence"/>
</dbReference>
<keyword evidence="2" id="KW-1185">Reference proteome</keyword>
<accession>A0AAE0CU75</accession>
<comment type="caution">
    <text evidence="1">The sequence shown here is derived from an EMBL/GenBank/DDBJ whole genome shotgun (WGS) entry which is preliminary data.</text>
</comment>
<gene>
    <name evidence="1" type="ORF">Ddye_002153</name>
</gene>
<reference evidence="1" key="1">
    <citation type="journal article" date="2023" name="Plant J.">
        <title>Genome sequences and population genomics provide insights into the demographic history, inbreeding, and mutation load of two 'living fossil' tree species of Dipteronia.</title>
        <authorList>
            <person name="Feng Y."/>
            <person name="Comes H.P."/>
            <person name="Chen J."/>
            <person name="Zhu S."/>
            <person name="Lu R."/>
            <person name="Zhang X."/>
            <person name="Li P."/>
            <person name="Qiu J."/>
            <person name="Olsen K.M."/>
            <person name="Qiu Y."/>
        </authorList>
    </citation>
    <scope>NUCLEOTIDE SEQUENCE</scope>
    <source>
        <strain evidence="1">KIB01</strain>
    </source>
</reference>
<dbReference type="AlphaFoldDB" id="A0AAE0CU75"/>
<evidence type="ECO:0000313" key="2">
    <source>
        <dbReference type="Proteomes" id="UP001280121"/>
    </source>
</evidence>
<name>A0AAE0CU75_9ROSI</name>
<dbReference type="EMBL" id="JANJYI010000001">
    <property type="protein sequence ID" value="KAK2663579.1"/>
    <property type="molecule type" value="Genomic_DNA"/>
</dbReference>
<protein>
    <submittedName>
        <fullName evidence="1">Uncharacterized protein</fullName>
    </submittedName>
</protein>
<proteinExistence type="predicted"/>
<sequence length="103" mass="11812">MVMDPEKIACLCTSLSFQSKDEKLWSVRDTLKETARKKLDLCLVDKILSNKHVNREAFKLVIPRIWKTAQVFAANFRKLPNSQNEELGLQANMKDGIDFVTTV</sequence>